<dbReference type="InterPro" id="IPR027417">
    <property type="entry name" value="P-loop_NTPase"/>
</dbReference>
<keyword evidence="4" id="KW-0802">TPR repeat</keyword>
<dbReference type="InterPro" id="IPR003593">
    <property type="entry name" value="AAA+_ATPase"/>
</dbReference>
<comment type="similarity">
    <text evidence="5">Belongs to the AAA ATPase family.</text>
</comment>
<dbReference type="PROSITE" id="PS50005">
    <property type="entry name" value="TPR"/>
    <property type="match status" value="1"/>
</dbReference>
<evidence type="ECO:0000256" key="1">
    <source>
        <dbReference type="ARBA" id="ARBA00022741"/>
    </source>
</evidence>
<dbReference type="InterPro" id="IPR003960">
    <property type="entry name" value="ATPase_AAA_CS"/>
</dbReference>
<organism evidence="7 8">
    <name type="scientific">Blastopirellula marina</name>
    <dbReference type="NCBI Taxonomy" id="124"/>
    <lineage>
        <taxon>Bacteria</taxon>
        <taxon>Pseudomonadati</taxon>
        <taxon>Planctomycetota</taxon>
        <taxon>Planctomycetia</taxon>
        <taxon>Pirellulales</taxon>
        <taxon>Pirellulaceae</taxon>
        <taxon>Blastopirellula</taxon>
    </lineage>
</organism>
<keyword evidence="7" id="KW-0131">Cell cycle</keyword>
<dbReference type="EMBL" id="PUHZ01000023">
    <property type="protein sequence ID" value="PQO43757.1"/>
    <property type="molecule type" value="Genomic_DNA"/>
</dbReference>
<dbReference type="PANTHER" id="PTHR23077">
    <property type="entry name" value="AAA-FAMILY ATPASE"/>
    <property type="match status" value="1"/>
</dbReference>
<name>A0A2S8GH43_9BACT</name>
<dbReference type="GO" id="GO:0051301">
    <property type="term" value="P:cell division"/>
    <property type="evidence" value="ECO:0007669"/>
    <property type="project" value="UniProtKB-KW"/>
</dbReference>
<dbReference type="SUPFAM" id="SSF52540">
    <property type="entry name" value="P-loop containing nucleoside triphosphate hydrolases"/>
    <property type="match status" value="1"/>
</dbReference>
<dbReference type="Proteomes" id="UP000237819">
    <property type="component" value="Unassembled WGS sequence"/>
</dbReference>
<keyword evidence="1 5" id="KW-0547">Nucleotide-binding</keyword>
<evidence type="ECO:0000313" key="7">
    <source>
        <dbReference type="EMBL" id="PQO43757.1"/>
    </source>
</evidence>
<feature type="repeat" description="TPR" evidence="4">
    <location>
        <begin position="88"/>
        <end position="121"/>
    </location>
</feature>
<dbReference type="Pfam" id="PF14559">
    <property type="entry name" value="TPR_19"/>
    <property type="match status" value="1"/>
</dbReference>
<dbReference type="RefSeq" id="WP_105338042.1">
    <property type="nucleotide sequence ID" value="NZ_PUHZ01000023.1"/>
</dbReference>
<evidence type="ECO:0000256" key="5">
    <source>
        <dbReference type="RuleBase" id="RU003651"/>
    </source>
</evidence>
<dbReference type="InterPro" id="IPR003959">
    <property type="entry name" value="ATPase_AAA_core"/>
</dbReference>
<dbReference type="InterPro" id="IPR011990">
    <property type="entry name" value="TPR-like_helical_dom_sf"/>
</dbReference>
<proteinExistence type="inferred from homology"/>
<evidence type="ECO:0000256" key="2">
    <source>
        <dbReference type="ARBA" id="ARBA00022840"/>
    </source>
</evidence>
<keyword evidence="2 5" id="KW-0067">ATP-binding</keyword>
<dbReference type="SUPFAM" id="SSF48452">
    <property type="entry name" value="TPR-like"/>
    <property type="match status" value="1"/>
</dbReference>
<evidence type="ECO:0000313" key="8">
    <source>
        <dbReference type="Proteomes" id="UP000237819"/>
    </source>
</evidence>
<reference evidence="7 8" key="1">
    <citation type="submission" date="2018-02" db="EMBL/GenBank/DDBJ databases">
        <title>Comparative genomes isolates from brazilian mangrove.</title>
        <authorList>
            <person name="Araujo J.E."/>
            <person name="Taketani R.G."/>
            <person name="Silva M.C.P."/>
            <person name="Loureco M.V."/>
            <person name="Andreote F.D."/>
        </authorList>
    </citation>
    <scope>NUCLEOTIDE SEQUENCE [LARGE SCALE GENOMIC DNA]</scope>
    <source>
        <strain evidence="7 8">Nap-Phe MGV</strain>
    </source>
</reference>
<dbReference type="PANTHER" id="PTHR23077:SF171">
    <property type="entry name" value="NUCLEAR VALOSIN-CONTAINING PROTEIN-LIKE"/>
    <property type="match status" value="1"/>
</dbReference>
<keyword evidence="7" id="KW-0132">Cell division</keyword>
<dbReference type="GO" id="GO:0005524">
    <property type="term" value="F:ATP binding"/>
    <property type="evidence" value="ECO:0007669"/>
    <property type="project" value="UniProtKB-KW"/>
</dbReference>
<dbReference type="InterPro" id="IPR019734">
    <property type="entry name" value="TPR_rpt"/>
</dbReference>
<evidence type="ECO:0000259" key="6">
    <source>
        <dbReference type="SMART" id="SM00382"/>
    </source>
</evidence>
<dbReference type="SMART" id="SM00028">
    <property type="entry name" value="TPR"/>
    <property type="match status" value="2"/>
</dbReference>
<protein>
    <submittedName>
        <fullName evidence="7">Cell division protein</fullName>
    </submittedName>
</protein>
<dbReference type="AlphaFoldDB" id="A0A2S8GH43"/>
<feature type="domain" description="AAA+ ATPase" evidence="6">
    <location>
        <begin position="205"/>
        <end position="342"/>
    </location>
</feature>
<keyword evidence="3" id="KW-0175">Coiled coil</keyword>
<dbReference type="Gene3D" id="3.40.50.300">
    <property type="entry name" value="P-loop containing nucleotide triphosphate hydrolases"/>
    <property type="match status" value="1"/>
</dbReference>
<dbReference type="FunFam" id="3.40.50.300:FF:001025">
    <property type="entry name" value="ATPase family, AAA domain-containing 2B"/>
    <property type="match status" value="1"/>
</dbReference>
<sequence>MPVDPVAPLQAALEVSPDNIPLRLHLARTLADLGRTQECEAELKTALTYDPHNVDAKLALAEFYVKAAKTSHAIVILEELAERGVATPEVLVLLAKLLQASGEENSAASHYKAAIDADPNVADPQLADVLGISGGWEDNDEAIVAGRVREVNGPPTDLPEADRPERPKIKFADVGGMTAVKEDIRMKAIYPLEQAEMFAAYGKKVGGGILMYGPPGCGKTYLARATAGEINASFMSIGINDVLDMWIGQSERNLHAIFDQARRNAPCVLFFDEVDALGGRRSDMASGSNRQTINQFLSELDGVESDNDGVVILAATNAPWHVDSAFRRPGRFDRLIFVPPPDLEARAEVLEVHLRGKPQQNVDLIQAAKNAEGFSGADMKAVVDIAIEAKLSEAMRTGIPLPITTADLLAARKKVKPSTQEWFATAKNYAVFSNQGGAYDDVLKYLKL</sequence>
<dbReference type="GO" id="GO:0016887">
    <property type="term" value="F:ATP hydrolysis activity"/>
    <property type="evidence" value="ECO:0007669"/>
    <property type="project" value="InterPro"/>
</dbReference>
<dbReference type="OrthoDB" id="9809379at2"/>
<accession>A0A2S8GH43</accession>
<gene>
    <name evidence="7" type="ORF">C5Y93_24300</name>
</gene>
<dbReference type="InterPro" id="IPR050168">
    <property type="entry name" value="AAA_ATPase_domain"/>
</dbReference>
<dbReference type="Pfam" id="PF00004">
    <property type="entry name" value="AAA"/>
    <property type="match status" value="1"/>
</dbReference>
<dbReference type="PROSITE" id="PS00674">
    <property type="entry name" value="AAA"/>
    <property type="match status" value="1"/>
</dbReference>
<dbReference type="Gene3D" id="1.25.40.10">
    <property type="entry name" value="Tetratricopeptide repeat domain"/>
    <property type="match status" value="1"/>
</dbReference>
<evidence type="ECO:0000256" key="3">
    <source>
        <dbReference type="ARBA" id="ARBA00023054"/>
    </source>
</evidence>
<dbReference type="SMART" id="SM00382">
    <property type="entry name" value="AAA"/>
    <property type="match status" value="1"/>
</dbReference>
<dbReference type="Gene3D" id="1.10.8.60">
    <property type="match status" value="1"/>
</dbReference>
<comment type="caution">
    <text evidence="7">The sequence shown here is derived from an EMBL/GenBank/DDBJ whole genome shotgun (WGS) entry which is preliminary data.</text>
</comment>
<evidence type="ECO:0000256" key="4">
    <source>
        <dbReference type="PROSITE-ProRule" id="PRU00339"/>
    </source>
</evidence>